<feature type="compositionally biased region" description="Basic and acidic residues" evidence="5">
    <location>
        <begin position="75"/>
        <end position="89"/>
    </location>
</feature>
<feature type="region of interest" description="Disordered" evidence="5">
    <location>
        <begin position="499"/>
        <end position="1175"/>
    </location>
</feature>
<keyword evidence="8" id="KW-1185">Reference proteome</keyword>
<proteinExistence type="inferred from homology"/>
<feature type="domain" description="Pre-mRNA polyadenylation factor Fip1" evidence="6">
    <location>
        <begin position="386"/>
        <end position="428"/>
    </location>
</feature>
<keyword evidence="3" id="KW-0507">mRNA processing</keyword>
<keyword evidence="4" id="KW-0539">Nucleus</keyword>
<feature type="compositionally biased region" description="Basic and acidic residues" evidence="5">
    <location>
        <begin position="709"/>
        <end position="755"/>
    </location>
</feature>
<feature type="compositionally biased region" description="Basic and acidic residues" evidence="5">
    <location>
        <begin position="632"/>
        <end position="652"/>
    </location>
</feature>
<reference evidence="7" key="1">
    <citation type="submission" date="2023-04" db="EMBL/GenBank/DDBJ databases">
        <authorList>
            <person name="Vijverberg K."/>
            <person name="Xiong W."/>
            <person name="Schranz E."/>
        </authorList>
    </citation>
    <scope>NUCLEOTIDE SEQUENCE</scope>
</reference>
<comment type="similarity">
    <text evidence="2">Belongs to the FIP1 family.</text>
</comment>
<feature type="compositionally biased region" description="Basic and acidic residues" evidence="5">
    <location>
        <begin position="892"/>
        <end position="933"/>
    </location>
</feature>
<dbReference type="PANTHER" id="PTHR36884">
    <property type="entry name" value="FIP1[III]-LIKE PROTEIN"/>
    <property type="match status" value="1"/>
</dbReference>
<feature type="compositionally biased region" description="Low complexity" evidence="5">
    <location>
        <begin position="19"/>
        <end position="37"/>
    </location>
</feature>
<dbReference type="Proteomes" id="UP001177003">
    <property type="component" value="Chromosome 5"/>
</dbReference>
<evidence type="ECO:0000256" key="2">
    <source>
        <dbReference type="ARBA" id="ARBA00007459"/>
    </source>
</evidence>
<feature type="region of interest" description="Disordered" evidence="5">
    <location>
        <begin position="142"/>
        <end position="264"/>
    </location>
</feature>
<evidence type="ECO:0000256" key="1">
    <source>
        <dbReference type="ARBA" id="ARBA00004123"/>
    </source>
</evidence>
<feature type="compositionally biased region" description="Basic and acidic residues" evidence="5">
    <location>
        <begin position="1134"/>
        <end position="1146"/>
    </location>
</feature>
<evidence type="ECO:0000313" key="8">
    <source>
        <dbReference type="Proteomes" id="UP001177003"/>
    </source>
</evidence>
<evidence type="ECO:0000256" key="5">
    <source>
        <dbReference type="SAM" id="MobiDB-lite"/>
    </source>
</evidence>
<dbReference type="Pfam" id="PF05182">
    <property type="entry name" value="Fip1"/>
    <property type="match status" value="1"/>
</dbReference>
<dbReference type="GO" id="GO:0003723">
    <property type="term" value="F:RNA binding"/>
    <property type="evidence" value="ECO:0007669"/>
    <property type="project" value="TreeGrafter"/>
</dbReference>
<dbReference type="InterPro" id="IPR044976">
    <property type="entry name" value="FIPS5/FIPS3-like"/>
</dbReference>
<dbReference type="EMBL" id="OX465081">
    <property type="protein sequence ID" value="CAI9285660.1"/>
    <property type="molecule type" value="Genomic_DNA"/>
</dbReference>
<evidence type="ECO:0000256" key="4">
    <source>
        <dbReference type="ARBA" id="ARBA00023242"/>
    </source>
</evidence>
<dbReference type="PANTHER" id="PTHR36884:SF1">
    <property type="entry name" value="FIP1[V]-LIKE PROTEIN"/>
    <property type="match status" value="1"/>
</dbReference>
<accession>A0AA35Z4E1</accession>
<feature type="compositionally biased region" description="Basic residues" evidence="5">
    <location>
        <begin position="663"/>
        <end position="672"/>
    </location>
</feature>
<feature type="compositionally biased region" description="Basic and acidic residues" evidence="5">
    <location>
        <begin position="1155"/>
        <end position="1166"/>
    </location>
</feature>
<dbReference type="AlphaFoldDB" id="A0AA35Z4E1"/>
<feature type="compositionally biased region" description="Basic and acidic residues" evidence="5">
    <location>
        <begin position="673"/>
        <end position="701"/>
    </location>
</feature>
<feature type="compositionally biased region" description="Acidic residues" evidence="5">
    <location>
        <begin position="176"/>
        <end position="189"/>
    </location>
</feature>
<feature type="region of interest" description="Disordered" evidence="5">
    <location>
        <begin position="1"/>
        <end position="105"/>
    </location>
</feature>
<name>A0AA35Z4E1_LACSI</name>
<evidence type="ECO:0000259" key="6">
    <source>
        <dbReference type="Pfam" id="PF05182"/>
    </source>
</evidence>
<dbReference type="GO" id="GO:0016607">
    <property type="term" value="C:nuclear speck"/>
    <property type="evidence" value="ECO:0007669"/>
    <property type="project" value="TreeGrafter"/>
</dbReference>
<feature type="compositionally biased region" description="Basic and acidic residues" evidence="5">
    <location>
        <begin position="995"/>
        <end position="1010"/>
    </location>
</feature>
<feature type="compositionally biased region" description="Basic and acidic residues" evidence="5">
    <location>
        <begin position="948"/>
        <end position="982"/>
    </location>
</feature>
<organism evidence="7 8">
    <name type="scientific">Lactuca saligna</name>
    <name type="common">Willowleaf lettuce</name>
    <dbReference type="NCBI Taxonomy" id="75948"/>
    <lineage>
        <taxon>Eukaryota</taxon>
        <taxon>Viridiplantae</taxon>
        <taxon>Streptophyta</taxon>
        <taxon>Embryophyta</taxon>
        <taxon>Tracheophyta</taxon>
        <taxon>Spermatophyta</taxon>
        <taxon>Magnoliopsida</taxon>
        <taxon>eudicotyledons</taxon>
        <taxon>Gunneridae</taxon>
        <taxon>Pentapetalae</taxon>
        <taxon>asterids</taxon>
        <taxon>campanulids</taxon>
        <taxon>Asterales</taxon>
        <taxon>Asteraceae</taxon>
        <taxon>Cichorioideae</taxon>
        <taxon>Cichorieae</taxon>
        <taxon>Lactucinae</taxon>
        <taxon>Lactuca</taxon>
    </lineage>
</organism>
<feature type="compositionally biased region" description="Acidic residues" evidence="5">
    <location>
        <begin position="540"/>
        <end position="561"/>
    </location>
</feature>
<gene>
    <name evidence="7" type="ORF">LSALG_LOCUS25120</name>
</gene>
<feature type="compositionally biased region" description="Acidic residues" evidence="5">
    <location>
        <begin position="143"/>
        <end position="154"/>
    </location>
</feature>
<feature type="compositionally biased region" description="Pro residues" evidence="5">
    <location>
        <begin position="1082"/>
        <end position="1091"/>
    </location>
</feature>
<feature type="compositionally biased region" description="Basic and acidic residues" evidence="5">
    <location>
        <begin position="1038"/>
        <end position="1065"/>
    </location>
</feature>
<comment type="subcellular location">
    <subcellularLocation>
        <location evidence="1">Nucleus</location>
    </subcellularLocation>
</comment>
<feature type="compositionally biased region" description="Basic and acidic residues" evidence="5">
    <location>
        <begin position="1099"/>
        <end position="1120"/>
    </location>
</feature>
<dbReference type="InterPro" id="IPR007854">
    <property type="entry name" value="Fip1_dom"/>
</dbReference>
<feature type="compositionally biased region" description="Acidic residues" evidence="5">
    <location>
        <begin position="210"/>
        <end position="219"/>
    </location>
</feature>
<evidence type="ECO:0000256" key="3">
    <source>
        <dbReference type="ARBA" id="ARBA00022664"/>
    </source>
</evidence>
<evidence type="ECO:0000313" key="7">
    <source>
        <dbReference type="EMBL" id="CAI9285660.1"/>
    </source>
</evidence>
<dbReference type="GO" id="GO:0006397">
    <property type="term" value="P:mRNA processing"/>
    <property type="evidence" value="ECO:0007669"/>
    <property type="project" value="UniProtKB-KW"/>
</dbReference>
<protein>
    <recommendedName>
        <fullName evidence="6">Pre-mRNA polyadenylation factor Fip1 domain-containing protein</fullName>
    </recommendedName>
</protein>
<feature type="compositionally biased region" description="Gly residues" evidence="5">
    <location>
        <begin position="197"/>
        <end position="209"/>
    </location>
</feature>
<feature type="compositionally biased region" description="Basic and acidic residues" evidence="5">
    <location>
        <begin position="763"/>
        <end position="862"/>
    </location>
</feature>
<sequence length="1175" mass="132355">MEDDDEFGDLYTDVLQPLQMSSAPPQQPTQSLSQPPSRSIDLNDRIPSDDEEILYGAKNSGKLKCDQPSPNLNLNKRDGAAEKNEKYWGEEAAPPADSGGRVFGGSSGLVKVEDKGFEQDPNFLDDVKGEFSQIKEERLEENFGIEDAGEEDEFLIPGLSSSGARVLERSGTEGGGGDDWDDSDSEDDLQIVLNDNTGGGIMGMDVGGGQDEEDDEDGDNLVIVTGNADPNHHHHPPMDDLQDWGEDPSQAAEGAGERKDLLGGDAGRLEVGGAAAAQKIGYGSHGYHPFHSQFKYVRPGAAPMPGAGPVASGGVPGQIRPPANMLPFAGRGRAEWRPPGIKNAAPMQKNFHPGYGAQAWGNNGGAGRGFGSGLDFTLPSHKTIFEVDIDGFEEKPWRLQGIDVSDFFNFGMNEESWKEYCKQLEQHRLEATMQSKIRVYESGRTEQEYDPDLPPELAAAAGHDIPENRNMGKTDLQNDLAKGSARGRMQLPTGKAIQVETGFGERLPSIDTRPPRVRDSDAIIEIVLQRSPEPESVPEHDDEPEEDDVRESLEVEDDIVSENDHFDNRPQPPQQPQAYNSRKREASGRPPSMVGAVDKRVSSHYSETEAEDHQDSRGKKVNSPPTSFDQTDAMKDEIAAVDQKSTEREGRGLDTNMNENTKSRRTMKKQKHSSVERDDSKAGKSSENSKARSDQNMRESVEQEVIQGGEDRMVRRQDKERHQSDQYSHRKWDPNTHRPHVKSENFDRKKARESEGGGVWQDEDPHIGRMRIEDVRKRNHDEHRNKVRENERIDKNEHRSRKASENGLKTRHDISDKREEVSHVHRESTTSRRKRERDDNLDQHKRDDEPQPQHSFRYKEEGNANNRLQKRERDEWKERDGHRGGIGIGHSRAKEDYRSSEKEYQFKEQSSRRDRGVENESVSRHRGGREDPYAHGNKVNNNNNNNNNEERMISRHERGYTGKDVQDKKQKESVRKGKESDGGIHNSVSVASSRRNREDHSSQRSERARLEQNPSLVTRRSSKKHNATNNASSEDEQQESRKGRSKLERWTSHKDRDFGVIKEPDNNNNNGAHTKIPEIPSSKPPPPPPPQETTIDNSSKPEEDKEMSEDPNKHLDTVEKLKKRSERFKLPMPSEKEALAIKKMENEPLPGPPEARPDSEAKPERPARKRRWTSG</sequence>
<feature type="compositionally biased region" description="Basic and acidic residues" evidence="5">
    <location>
        <begin position="869"/>
        <end position="883"/>
    </location>
</feature>